<dbReference type="PANTHER" id="PTHR43447">
    <property type="entry name" value="ALPHA-AMYLASE"/>
    <property type="match status" value="1"/>
</dbReference>
<gene>
    <name evidence="8" type="ORF">G7K_5705-t1</name>
</gene>
<keyword evidence="9" id="KW-1185">Reference proteome</keyword>
<keyword evidence="3" id="KW-0479">Metal-binding</keyword>
<evidence type="ECO:0000259" key="7">
    <source>
        <dbReference type="SMART" id="SM00642"/>
    </source>
</evidence>
<evidence type="ECO:0000256" key="4">
    <source>
        <dbReference type="ARBA" id="ARBA00022801"/>
    </source>
</evidence>
<evidence type="ECO:0000256" key="2">
    <source>
        <dbReference type="ARBA" id="ARBA00008061"/>
    </source>
</evidence>
<accession>A0A0E9NP46</accession>
<reference evidence="8 9" key="1">
    <citation type="journal article" date="2011" name="J. Gen. Appl. Microbiol.">
        <title>Draft genome sequencing of the enigmatic yeast Saitoella complicata.</title>
        <authorList>
            <person name="Nishida H."/>
            <person name="Hamamoto M."/>
            <person name="Sugiyama J."/>
        </authorList>
    </citation>
    <scope>NUCLEOTIDE SEQUENCE [LARGE SCALE GENOMIC DNA]</scope>
    <source>
        <strain evidence="8 9">NRRL Y-17804</strain>
    </source>
</reference>
<comment type="similarity">
    <text evidence="2">Belongs to the glycosyl hydrolase 13 family.</text>
</comment>
<dbReference type="Gene3D" id="2.40.30.140">
    <property type="match status" value="1"/>
</dbReference>
<keyword evidence="6" id="KW-0326">Glycosidase</keyword>
<dbReference type="GO" id="GO:0005975">
    <property type="term" value="P:carbohydrate metabolic process"/>
    <property type="evidence" value="ECO:0007669"/>
    <property type="project" value="InterPro"/>
</dbReference>
<evidence type="ECO:0000256" key="1">
    <source>
        <dbReference type="ARBA" id="ARBA00001913"/>
    </source>
</evidence>
<keyword evidence="5" id="KW-0119">Carbohydrate metabolism</keyword>
<dbReference type="GO" id="GO:0005509">
    <property type="term" value="F:calcium ion binding"/>
    <property type="evidence" value="ECO:0007669"/>
    <property type="project" value="InterPro"/>
</dbReference>
<dbReference type="RefSeq" id="XP_019023142.1">
    <property type="nucleotide sequence ID" value="XM_019171253.1"/>
</dbReference>
<reference evidence="8 9" key="3">
    <citation type="journal article" date="2015" name="Genome Announc.">
        <title>Draft Genome Sequence of the Archiascomycetous Yeast Saitoella complicata.</title>
        <authorList>
            <person name="Yamauchi K."/>
            <person name="Kondo S."/>
            <person name="Hamamoto M."/>
            <person name="Takahashi Y."/>
            <person name="Ogura Y."/>
            <person name="Hayashi T."/>
            <person name="Nishida H."/>
        </authorList>
    </citation>
    <scope>NUCLEOTIDE SEQUENCE [LARGE SCALE GENOMIC DNA]</scope>
    <source>
        <strain evidence="8 9">NRRL Y-17804</strain>
    </source>
</reference>
<dbReference type="SUPFAM" id="SSF51011">
    <property type="entry name" value="Glycosyl hydrolase domain"/>
    <property type="match status" value="1"/>
</dbReference>
<dbReference type="SUPFAM" id="SSF51445">
    <property type="entry name" value="(Trans)glycosidases"/>
    <property type="match status" value="1"/>
</dbReference>
<comment type="cofactor">
    <cofactor evidence="1">
        <name>Ca(2+)</name>
        <dbReference type="ChEBI" id="CHEBI:29108"/>
    </cofactor>
</comment>
<dbReference type="GO" id="GO:0004553">
    <property type="term" value="F:hydrolase activity, hydrolyzing O-glycosyl compounds"/>
    <property type="evidence" value="ECO:0007669"/>
    <property type="project" value="InterPro"/>
</dbReference>
<dbReference type="PIRSF" id="PIRSF001021">
    <property type="entry name" value="Alph-amls_thrmst"/>
    <property type="match status" value="1"/>
</dbReference>
<dbReference type="OMA" id="CVVIMSN"/>
<dbReference type="InterPro" id="IPR017853">
    <property type="entry name" value="GH"/>
</dbReference>
<dbReference type="CDD" id="cd11318">
    <property type="entry name" value="AmyAc_bac_fung_AmyA"/>
    <property type="match status" value="1"/>
</dbReference>
<reference evidence="8 9" key="2">
    <citation type="journal article" date="2014" name="J. Gen. Appl. Microbiol.">
        <title>The early diverging ascomycetous budding yeast Saitoella complicata has three histone deacetylases belonging to the Clr6, Hos2, and Rpd3 lineages.</title>
        <authorList>
            <person name="Nishida H."/>
            <person name="Matsumoto T."/>
            <person name="Kondo S."/>
            <person name="Hamamoto M."/>
            <person name="Yoshikawa H."/>
        </authorList>
    </citation>
    <scope>NUCLEOTIDE SEQUENCE [LARGE SCALE GENOMIC DNA]</scope>
    <source>
        <strain evidence="8 9">NRRL Y-17804</strain>
    </source>
</reference>
<sequence length="532" mass="59974">MLKSFLQLIKTRRDLREEDHPLAPTSPNECLLQSFEWHTRSSADDPHWSHLSSLMPTLAELGVTLLLIPPPTKAAYENSNGYDVYDLWDLGEFEQKGQVGTKWGTKVQLEEMCRKAKEAGIGIIADAVLGHKTGADEKERVKLVKVDDENRLKVVGDVRDTYAWVRWKFDGRGEKYSQMEWGPQHFTGIEWDDGAQENGIFLLNGKQWSKNVDARFGNYDYLMFTDIDHTHPEVHADLLAWGRWITKELNLKGMRFDAVRHFDYDFMRQFQEHVAATTSGWISVGEFYDGDVRLLKAYLSHMTPGYKLFDIPLLTNFAAASASYLPLPPTPPSSTPASTISTGRVQNVRSKPFDLRRIFNGSLLASHPTQSVTLVANHDTQPGQACETPIAAWFKPLAYAILLLRNDGLPCVFWGDLFGITQGPEVVDKVKGLEVLMRARKGWAYGRQMDYFMDGGSLAWVRMGTHDRPGCAVVLSAVEGGARRSMFVGKRCAGGRWVDMMGLVKQEVRIDKKGYGEFLCEGRSVSVWNNAE</sequence>
<comment type="caution">
    <text evidence="8">The sequence shown here is derived from an EMBL/GenBank/DDBJ whole genome shotgun (WGS) entry which is preliminary data.</text>
</comment>
<dbReference type="Proteomes" id="UP000033140">
    <property type="component" value="Unassembled WGS sequence"/>
</dbReference>
<proteinExistence type="inferred from homology"/>
<evidence type="ECO:0000313" key="8">
    <source>
        <dbReference type="EMBL" id="GAO51609.1"/>
    </source>
</evidence>
<organism evidence="8 9">
    <name type="scientific">Saitoella complicata (strain BCRC 22490 / CBS 7301 / JCM 7358 / NBRC 10748 / NRRL Y-17804)</name>
    <dbReference type="NCBI Taxonomy" id="698492"/>
    <lineage>
        <taxon>Eukaryota</taxon>
        <taxon>Fungi</taxon>
        <taxon>Dikarya</taxon>
        <taxon>Ascomycota</taxon>
        <taxon>Taphrinomycotina</taxon>
        <taxon>Taphrinomycotina incertae sedis</taxon>
        <taxon>Saitoella</taxon>
    </lineage>
</organism>
<dbReference type="InterPro" id="IPR013776">
    <property type="entry name" value="A-amylase_thermo"/>
</dbReference>
<dbReference type="EMBL" id="BACD03000049">
    <property type="protein sequence ID" value="GAO51609.1"/>
    <property type="molecule type" value="Genomic_DNA"/>
</dbReference>
<dbReference type="AlphaFoldDB" id="A0A0E9NP46"/>
<dbReference type="SMART" id="SM00642">
    <property type="entry name" value="Aamy"/>
    <property type="match status" value="1"/>
</dbReference>
<feature type="domain" description="Glycosyl hydrolase family 13 catalytic" evidence="7">
    <location>
        <begin position="29"/>
        <end position="447"/>
    </location>
</feature>
<dbReference type="Pfam" id="PF00128">
    <property type="entry name" value="Alpha-amylase"/>
    <property type="match status" value="1"/>
</dbReference>
<dbReference type="Gene3D" id="3.20.20.80">
    <property type="entry name" value="Glycosidases"/>
    <property type="match status" value="1"/>
</dbReference>
<dbReference type="InterPro" id="IPR013780">
    <property type="entry name" value="Glyco_hydro_b"/>
</dbReference>
<keyword evidence="4" id="KW-0378">Hydrolase</keyword>
<evidence type="ECO:0000256" key="3">
    <source>
        <dbReference type="ARBA" id="ARBA00022723"/>
    </source>
</evidence>
<evidence type="ECO:0000256" key="6">
    <source>
        <dbReference type="ARBA" id="ARBA00023295"/>
    </source>
</evidence>
<name>A0A0E9NP46_SAICN</name>
<dbReference type="OrthoDB" id="550577at2759"/>
<dbReference type="InterPro" id="IPR006047">
    <property type="entry name" value="GH13_cat_dom"/>
</dbReference>
<dbReference type="Gene3D" id="2.60.40.1180">
    <property type="entry name" value="Golgi alpha-mannosidase II"/>
    <property type="match status" value="1"/>
</dbReference>
<protein>
    <recommendedName>
        <fullName evidence="7">Glycosyl hydrolase family 13 catalytic domain-containing protein</fullName>
    </recommendedName>
</protein>
<dbReference type="STRING" id="698492.A0A0E9NP46"/>
<evidence type="ECO:0000256" key="5">
    <source>
        <dbReference type="ARBA" id="ARBA00023277"/>
    </source>
</evidence>
<evidence type="ECO:0000313" key="9">
    <source>
        <dbReference type="Proteomes" id="UP000033140"/>
    </source>
</evidence>